<organism evidence="1 2">
    <name type="scientific">Hypoxylon rubiginosum</name>
    <dbReference type="NCBI Taxonomy" id="110542"/>
    <lineage>
        <taxon>Eukaryota</taxon>
        <taxon>Fungi</taxon>
        <taxon>Dikarya</taxon>
        <taxon>Ascomycota</taxon>
        <taxon>Pezizomycotina</taxon>
        <taxon>Sordariomycetes</taxon>
        <taxon>Xylariomycetidae</taxon>
        <taxon>Xylariales</taxon>
        <taxon>Hypoxylaceae</taxon>
        <taxon>Hypoxylon</taxon>
    </lineage>
</organism>
<evidence type="ECO:0000313" key="2">
    <source>
        <dbReference type="Proteomes" id="UP001497700"/>
    </source>
</evidence>
<accession>A0ACB9YI18</accession>
<evidence type="ECO:0000313" key="1">
    <source>
        <dbReference type="EMBL" id="KAI4859041.1"/>
    </source>
</evidence>
<dbReference type="Proteomes" id="UP001497700">
    <property type="component" value="Unassembled WGS sequence"/>
</dbReference>
<keyword evidence="2" id="KW-1185">Reference proteome</keyword>
<comment type="caution">
    <text evidence="1">The sequence shown here is derived from an EMBL/GenBank/DDBJ whole genome shotgun (WGS) entry which is preliminary data.</text>
</comment>
<sequence length="740" mass="82847">MDTNHTLVHHSRTATHHETKRRVRKGTRSCWECKRRKMKCTLDPLSTSTVCNGCRRRGSNCVSQEFPEDASPSTTASVCVYESTSAMSDDGDGRKTDELLTPVSMSSNQPSSSVHIQQRCPEPSKLYKLRLATTTQASRYDHESLSQYLHSSLPSQADMRKICNAHRHPSVPVLAHEILTLPYTTLHQDGFRTPESLLEAPASSSHPVLLAKHMLQLAIFLQHIHPKNEDLEGLTESPRAIRERLASLAIGLVTTNDELTGSIEGLACVMMESMYHVNVGNLRRSWAAGRRAIGIAQLMGLDRSDHHVRYKTLDPQTRHDAQFMWYRVVFLDRHLSLMLGLPQGSLDQSVASDERLENDTPTGRLERIQCVIASRILERNASSRASSYLEPDQIELTDALNVELQKAARSLPSKWWRAPNLDNVTSTSSEALFWDTRRLFAQVLHYNLLNQLHLPYMLRISSGTQQQRHHYSRMTCANASREIISRYITLRGFNQIAYSWSCRIVDFLALMAAMTLLLAHLVSRDTQNVLAHQYLTDRAAIEQVQEQMEDVNRLNSDVLSAQSANVLRRLLAIKVDDHVDSRLDFARRVTVHEPGNTTVQHPSTDDDGTIVSAHIPYFGIFKIARERVTQATDTTSQSQLEKNQSPAALDGTDSGYPTTSPSDSVGGDISSSAATESSIWHLYNDILAEQPEEYPDIAAAGEDWAFQGVDMTFLDSLAGGNDLDQDGCNIFTQFGQRSMG</sequence>
<dbReference type="EMBL" id="MU393662">
    <property type="protein sequence ID" value="KAI4859041.1"/>
    <property type="molecule type" value="Genomic_DNA"/>
</dbReference>
<proteinExistence type="predicted"/>
<gene>
    <name evidence="1" type="ORF">F4820DRAFT_440986</name>
</gene>
<reference evidence="1 2" key="1">
    <citation type="journal article" date="2022" name="New Phytol.">
        <title>Ecological generalism drives hyperdiversity of secondary metabolite gene clusters in xylarialean endophytes.</title>
        <authorList>
            <person name="Franco M.E.E."/>
            <person name="Wisecaver J.H."/>
            <person name="Arnold A.E."/>
            <person name="Ju Y.M."/>
            <person name="Slot J.C."/>
            <person name="Ahrendt S."/>
            <person name="Moore L.P."/>
            <person name="Eastman K.E."/>
            <person name="Scott K."/>
            <person name="Konkel Z."/>
            <person name="Mondo S.J."/>
            <person name="Kuo A."/>
            <person name="Hayes R.D."/>
            <person name="Haridas S."/>
            <person name="Andreopoulos B."/>
            <person name="Riley R."/>
            <person name="LaButti K."/>
            <person name="Pangilinan J."/>
            <person name="Lipzen A."/>
            <person name="Amirebrahimi M."/>
            <person name="Yan J."/>
            <person name="Adam C."/>
            <person name="Keymanesh K."/>
            <person name="Ng V."/>
            <person name="Louie K."/>
            <person name="Northen T."/>
            <person name="Drula E."/>
            <person name="Henrissat B."/>
            <person name="Hsieh H.M."/>
            <person name="Youens-Clark K."/>
            <person name="Lutzoni F."/>
            <person name="Miadlikowska J."/>
            <person name="Eastwood D.C."/>
            <person name="Hamelin R.C."/>
            <person name="Grigoriev I.V."/>
            <person name="U'Ren J.M."/>
        </authorList>
    </citation>
    <scope>NUCLEOTIDE SEQUENCE [LARGE SCALE GENOMIC DNA]</scope>
    <source>
        <strain evidence="1 2">CBS 119005</strain>
    </source>
</reference>
<protein>
    <submittedName>
        <fullName evidence="1">Uncharacterized protein</fullName>
    </submittedName>
</protein>
<name>A0ACB9YI18_9PEZI</name>